<sequence>MRKIHKILEKDKIATAKQKLVKSTETTKPPLYAQKTLSPSKNTPKDPRKDGAGGWKMVGGNNKISRSTILPPPPNVFKFFITDDETTLPNPKQTDEELTATLNNIISKNVEWLICLGSNHIKSANWLKDLKAIIIMMTCNINKNREDNLPDGKEAFNTLQEVILDLFPDATLANCKPRSKLKFPRVPMQHSDGLPMDNGLLYHYLRKHLNFENVRFSLTPHFECPCPLKPGQKQRVEYTKTVVCKIFNTETGLVAKKCLGSVVKFDNNPSVCEKFIFKSGEDKKNFLICQWWDHIAKFCKSRTHL</sequence>
<dbReference type="Proteomes" id="UP000242287">
    <property type="component" value="Unassembled WGS sequence"/>
</dbReference>
<proteinExistence type="predicted"/>
<protein>
    <submittedName>
        <fullName evidence="2">Uncharacterized protein</fullName>
    </submittedName>
</protein>
<dbReference type="AlphaFoldDB" id="A0A2A9NKW2"/>
<dbReference type="EMBL" id="KZ301990">
    <property type="protein sequence ID" value="PFH51199.1"/>
    <property type="molecule type" value="Genomic_DNA"/>
</dbReference>
<name>A0A2A9NKW2_9AGAR</name>
<organism evidence="2 3">
    <name type="scientific">Amanita thiersii Skay4041</name>
    <dbReference type="NCBI Taxonomy" id="703135"/>
    <lineage>
        <taxon>Eukaryota</taxon>
        <taxon>Fungi</taxon>
        <taxon>Dikarya</taxon>
        <taxon>Basidiomycota</taxon>
        <taxon>Agaricomycotina</taxon>
        <taxon>Agaricomycetes</taxon>
        <taxon>Agaricomycetidae</taxon>
        <taxon>Agaricales</taxon>
        <taxon>Pluteineae</taxon>
        <taxon>Amanitaceae</taxon>
        <taxon>Amanita</taxon>
    </lineage>
</organism>
<keyword evidence="3" id="KW-1185">Reference proteome</keyword>
<gene>
    <name evidence="2" type="ORF">AMATHDRAFT_3200</name>
</gene>
<feature type="region of interest" description="Disordered" evidence="1">
    <location>
        <begin position="19"/>
        <end position="57"/>
    </location>
</feature>
<evidence type="ECO:0000313" key="3">
    <source>
        <dbReference type="Proteomes" id="UP000242287"/>
    </source>
</evidence>
<evidence type="ECO:0000256" key="1">
    <source>
        <dbReference type="SAM" id="MobiDB-lite"/>
    </source>
</evidence>
<evidence type="ECO:0000313" key="2">
    <source>
        <dbReference type="EMBL" id="PFH51199.1"/>
    </source>
</evidence>
<accession>A0A2A9NKW2</accession>
<reference evidence="2 3" key="1">
    <citation type="submission" date="2014-02" db="EMBL/GenBank/DDBJ databases">
        <title>Transposable element dynamics among asymbiotic and ectomycorrhizal Amanita fungi.</title>
        <authorList>
            <consortium name="DOE Joint Genome Institute"/>
            <person name="Hess J."/>
            <person name="Skrede I."/>
            <person name="Wolfe B."/>
            <person name="LaButti K."/>
            <person name="Ohm R.A."/>
            <person name="Grigoriev I.V."/>
            <person name="Pringle A."/>
        </authorList>
    </citation>
    <scope>NUCLEOTIDE SEQUENCE [LARGE SCALE GENOMIC DNA]</scope>
    <source>
        <strain evidence="2 3">SKay4041</strain>
    </source>
</reference>